<dbReference type="Proteomes" id="UP000483432">
    <property type="component" value="Unassembled WGS sequence"/>
</dbReference>
<feature type="transmembrane region" description="Helical" evidence="4">
    <location>
        <begin position="14"/>
        <end position="41"/>
    </location>
</feature>
<dbReference type="GO" id="GO:0016757">
    <property type="term" value="F:glycosyltransferase activity"/>
    <property type="evidence" value="ECO:0007669"/>
    <property type="project" value="UniProtKB-KW"/>
</dbReference>
<dbReference type="PANTHER" id="PTHR43630:SF1">
    <property type="entry name" value="POLY-BETA-1,6-N-ACETYL-D-GLUCOSAMINE SYNTHASE"/>
    <property type="match status" value="1"/>
</dbReference>
<dbReference type="CDD" id="cd06423">
    <property type="entry name" value="CESA_like"/>
    <property type="match status" value="1"/>
</dbReference>
<keyword evidence="4" id="KW-1133">Transmembrane helix</keyword>
<feature type="transmembrane region" description="Helical" evidence="4">
    <location>
        <begin position="343"/>
        <end position="362"/>
    </location>
</feature>
<dbReference type="Gene3D" id="3.90.550.10">
    <property type="entry name" value="Spore Coat Polysaccharide Biosynthesis Protein SpsA, Chain A"/>
    <property type="match status" value="1"/>
</dbReference>
<protein>
    <submittedName>
        <fullName evidence="5">Glycosyltransferase</fullName>
    </submittedName>
</protein>
<dbReference type="Pfam" id="PF13641">
    <property type="entry name" value="Glyco_tranf_2_3"/>
    <property type="match status" value="1"/>
</dbReference>
<evidence type="ECO:0000313" key="6">
    <source>
        <dbReference type="Proteomes" id="UP000483432"/>
    </source>
</evidence>
<name>A0A7C9K9P7_9PROT</name>
<keyword evidence="3 5" id="KW-0808">Transferase</keyword>
<dbReference type="SUPFAM" id="SSF53448">
    <property type="entry name" value="Nucleotide-diphospho-sugar transferases"/>
    <property type="match status" value="1"/>
</dbReference>
<dbReference type="EMBL" id="JAAFGW010000105">
    <property type="protein sequence ID" value="NDP48335.1"/>
    <property type="molecule type" value="Genomic_DNA"/>
</dbReference>
<feature type="transmembrane region" description="Helical" evidence="4">
    <location>
        <begin position="310"/>
        <end position="331"/>
    </location>
</feature>
<gene>
    <name evidence="5" type="ORF">GZ085_08070</name>
</gene>
<proteinExistence type="inferred from homology"/>
<feature type="transmembrane region" description="Helical" evidence="4">
    <location>
        <begin position="382"/>
        <end position="400"/>
    </location>
</feature>
<evidence type="ECO:0000256" key="4">
    <source>
        <dbReference type="SAM" id="Phobius"/>
    </source>
</evidence>
<dbReference type="AlphaFoldDB" id="A0A7C9K9P7"/>
<keyword evidence="4" id="KW-0812">Transmembrane</keyword>
<keyword evidence="4" id="KW-0472">Membrane</keyword>
<dbReference type="PANTHER" id="PTHR43630">
    <property type="entry name" value="POLY-BETA-1,6-N-ACETYL-D-GLUCOSAMINE SYNTHASE"/>
    <property type="match status" value="1"/>
</dbReference>
<dbReference type="InterPro" id="IPR029044">
    <property type="entry name" value="Nucleotide-diphossugar_trans"/>
</dbReference>
<evidence type="ECO:0000256" key="1">
    <source>
        <dbReference type="ARBA" id="ARBA00006739"/>
    </source>
</evidence>
<comment type="similarity">
    <text evidence="1">Belongs to the glycosyltransferase 2 family.</text>
</comment>
<reference evidence="5 6" key="1">
    <citation type="submission" date="2019-09" db="EMBL/GenBank/DDBJ databases">
        <title>H2 Metabolism Revealed by Metagenomic Analysis in Subglacial Sediment of East Antarctica.</title>
        <authorList>
            <person name="Yang Z."/>
            <person name="Zhang Y."/>
            <person name="Lv Y."/>
            <person name="Yan W."/>
            <person name="Xiao X."/>
            <person name="Sun B."/>
            <person name="Ma H."/>
        </authorList>
    </citation>
    <scope>NUCLEOTIDE SEQUENCE [LARGE SCALE GENOMIC DNA]</scope>
    <source>
        <strain evidence="5">Bin2_2</strain>
    </source>
</reference>
<organism evidence="5 6">
    <name type="scientific">Sulfuriferula multivorans</name>
    <dbReference type="NCBI Taxonomy" id="1559896"/>
    <lineage>
        <taxon>Bacteria</taxon>
        <taxon>Pseudomonadati</taxon>
        <taxon>Pseudomonadota</taxon>
        <taxon>Betaproteobacteria</taxon>
        <taxon>Nitrosomonadales</taxon>
        <taxon>Sulfuricellaceae</taxon>
        <taxon>Sulfuriferula</taxon>
    </lineage>
</organism>
<accession>A0A7C9K9P7</accession>
<evidence type="ECO:0000313" key="5">
    <source>
        <dbReference type="EMBL" id="NDP48335.1"/>
    </source>
</evidence>
<evidence type="ECO:0000256" key="3">
    <source>
        <dbReference type="ARBA" id="ARBA00022679"/>
    </source>
</evidence>
<sequence>MTLIGFLAAIQHSWAYWIAIIFFAAYPIVTSVMWITTSLFFRNRWEKHEAPVALIHYPSVSILIPAHNEDRVIAHALAAVIAIDYPHFEIVVVDDGSTDNTRSVVEQYVQTGQVRLIAKQQNEGKAMALNDALPCLNGEIVLIMDADAEPAPDILQHMLPHFDHARVAAVTGNPRVKNVDTFLARLQLIEFSSIVSLLRRSQRIWGRIMTVSGVVAAFRKSALLDAGGFSPEMPTEDIELTWKLQRRFWDIRYEPRALVWMTVPSTLSALFSQRRRWSRGLMQVLHKHRDVILHWKYRRMWPIYIESALSILWAACFVMLTSLWIVSYAAGFPPVGAHPLPNLWGMVIATLAMLQLLTGTLMDRRYDPDTLKYYPYAVYYPIVYWMLLAWANFISLLWLFRRPSRQSIRWNTARKNFAPEVA</sequence>
<comment type="caution">
    <text evidence="5">The sequence shown here is derived from an EMBL/GenBank/DDBJ whole genome shotgun (WGS) entry which is preliminary data.</text>
</comment>
<keyword evidence="2" id="KW-0328">Glycosyltransferase</keyword>
<evidence type="ECO:0000256" key="2">
    <source>
        <dbReference type="ARBA" id="ARBA00022676"/>
    </source>
</evidence>